<reference evidence="1 2" key="1">
    <citation type="submission" date="2017-08" db="EMBL/GenBank/DDBJ databases">
        <title>Infants hospitalized years apart are colonized by the same room-sourced microbial strains.</title>
        <authorList>
            <person name="Brooks B."/>
            <person name="Olm M.R."/>
            <person name="Firek B.A."/>
            <person name="Baker R."/>
            <person name="Thomas B.C."/>
            <person name="Morowitz M.J."/>
            <person name="Banfield J.F."/>
        </authorList>
    </citation>
    <scope>NUCLEOTIDE SEQUENCE [LARGE SCALE GENOMIC DNA]</scope>
    <source>
        <strain evidence="1">S2_005_001_R2_27</strain>
    </source>
</reference>
<evidence type="ECO:0000313" key="2">
    <source>
        <dbReference type="Proteomes" id="UP000248887"/>
    </source>
</evidence>
<gene>
    <name evidence="1" type="ORF">DI549_00850</name>
</gene>
<comment type="caution">
    <text evidence="1">The sequence shown here is derived from an EMBL/GenBank/DDBJ whole genome shotgun (WGS) entry which is preliminary data.</text>
</comment>
<dbReference type="Proteomes" id="UP000248887">
    <property type="component" value="Unassembled WGS sequence"/>
</dbReference>
<dbReference type="PANTHER" id="PTHR43857">
    <property type="entry name" value="BLR7761 PROTEIN"/>
    <property type="match status" value="1"/>
</dbReference>
<dbReference type="Gene3D" id="3.30.1330.40">
    <property type="entry name" value="RutC-like"/>
    <property type="match status" value="1"/>
</dbReference>
<dbReference type="EMBL" id="QFQD01000002">
    <property type="protein sequence ID" value="PZQ85655.1"/>
    <property type="molecule type" value="Genomic_DNA"/>
</dbReference>
<proteinExistence type="predicted"/>
<evidence type="ECO:0000313" key="1">
    <source>
        <dbReference type="EMBL" id="PZQ85655.1"/>
    </source>
</evidence>
<accession>A0A2W5RFR1</accession>
<name>A0A2W5RFR1_ANCNO</name>
<dbReference type="InterPro" id="IPR035959">
    <property type="entry name" value="RutC-like_sf"/>
</dbReference>
<dbReference type="InterPro" id="IPR006175">
    <property type="entry name" value="YjgF/YER057c/UK114"/>
</dbReference>
<protein>
    <submittedName>
        <fullName evidence="1">Uncharacterized protein</fullName>
    </submittedName>
</protein>
<dbReference type="PANTHER" id="PTHR43857:SF1">
    <property type="entry name" value="YJGH FAMILY PROTEIN"/>
    <property type="match status" value="1"/>
</dbReference>
<dbReference type="AlphaFoldDB" id="A0A2W5RFR1"/>
<dbReference type="SUPFAM" id="SSF55298">
    <property type="entry name" value="YjgF-like"/>
    <property type="match status" value="1"/>
</dbReference>
<organism evidence="1 2">
    <name type="scientific">Ancylobacter novellus</name>
    <name type="common">Thiobacillus novellus</name>
    <dbReference type="NCBI Taxonomy" id="921"/>
    <lineage>
        <taxon>Bacteria</taxon>
        <taxon>Pseudomonadati</taxon>
        <taxon>Pseudomonadota</taxon>
        <taxon>Alphaproteobacteria</taxon>
        <taxon>Hyphomicrobiales</taxon>
        <taxon>Xanthobacteraceae</taxon>
        <taxon>Ancylobacter</taxon>
    </lineage>
</organism>
<dbReference type="CDD" id="cd06154">
    <property type="entry name" value="YjgF_YER057c_UK114_like_6"/>
    <property type="match status" value="1"/>
</dbReference>
<sequence>MSGRRLISSGSSFEAVAGYSRAVVDGRDIFVSGTTGYDYAAMQLPDDLIEQTHGCFRNIAAALGEAGAGLDDVVRVRYIVTRAEYAEEVFPIFGQYFAAARPAATLIVAGLLQPEMKIEIEVTARKRA</sequence>
<dbReference type="Pfam" id="PF01042">
    <property type="entry name" value="Ribonuc_L-PSP"/>
    <property type="match status" value="1"/>
</dbReference>